<evidence type="ECO:0000313" key="4">
    <source>
        <dbReference type="Proteomes" id="UP001187192"/>
    </source>
</evidence>
<name>A0AA88D2V6_FICCA</name>
<dbReference type="Proteomes" id="UP001187192">
    <property type="component" value="Unassembled WGS sequence"/>
</dbReference>
<evidence type="ECO:0000256" key="1">
    <source>
        <dbReference type="SAM" id="Phobius"/>
    </source>
</evidence>
<organism evidence="3 4">
    <name type="scientific">Ficus carica</name>
    <name type="common">Common fig</name>
    <dbReference type="NCBI Taxonomy" id="3494"/>
    <lineage>
        <taxon>Eukaryota</taxon>
        <taxon>Viridiplantae</taxon>
        <taxon>Streptophyta</taxon>
        <taxon>Embryophyta</taxon>
        <taxon>Tracheophyta</taxon>
        <taxon>Spermatophyta</taxon>
        <taxon>Magnoliopsida</taxon>
        <taxon>eudicotyledons</taxon>
        <taxon>Gunneridae</taxon>
        <taxon>Pentapetalae</taxon>
        <taxon>rosids</taxon>
        <taxon>fabids</taxon>
        <taxon>Rosales</taxon>
        <taxon>Moraceae</taxon>
        <taxon>Ficeae</taxon>
        <taxon>Ficus</taxon>
    </lineage>
</organism>
<feature type="domain" description="LRAT" evidence="2">
    <location>
        <begin position="16"/>
        <end position="161"/>
    </location>
</feature>
<sequence length="178" mass="19875">MVKIDKSMIKPGDHIYSYRNGHAYSHHGIYVGGNMVIHFTRTKQEKLHKIFKASSGGRAEHRCEICGYESKTKLGVVKTCLDCFLVDHGIYLFQYNVSKENCVTKRPGTYSMQSCDTSDVVIRRATGLLDGKLEFGHYSLFRNNCESFALFCTTGKAFSAQVLAACFVSLIIIGAIVL</sequence>
<evidence type="ECO:0000259" key="2">
    <source>
        <dbReference type="PROSITE" id="PS51934"/>
    </source>
</evidence>
<proteinExistence type="predicted"/>
<dbReference type="PROSITE" id="PS51934">
    <property type="entry name" value="LRAT"/>
    <property type="match status" value="1"/>
</dbReference>
<keyword evidence="4" id="KW-1185">Reference proteome</keyword>
<feature type="transmembrane region" description="Helical" evidence="1">
    <location>
        <begin position="157"/>
        <end position="177"/>
    </location>
</feature>
<keyword evidence="1" id="KW-1133">Transmembrane helix</keyword>
<dbReference type="PANTHER" id="PTHR46137:SF4">
    <property type="entry name" value="PROTEIN LEAD-SENSITIVE 1"/>
    <property type="match status" value="1"/>
</dbReference>
<evidence type="ECO:0000313" key="3">
    <source>
        <dbReference type="EMBL" id="GMN44228.1"/>
    </source>
</evidence>
<dbReference type="AlphaFoldDB" id="A0AA88D2V6"/>
<reference evidence="3" key="1">
    <citation type="submission" date="2023-07" db="EMBL/GenBank/DDBJ databases">
        <title>draft genome sequence of fig (Ficus carica).</title>
        <authorList>
            <person name="Takahashi T."/>
            <person name="Nishimura K."/>
        </authorList>
    </citation>
    <scope>NUCLEOTIDE SEQUENCE</scope>
</reference>
<dbReference type="InterPro" id="IPR007053">
    <property type="entry name" value="LRAT_dom"/>
</dbReference>
<comment type="caution">
    <text evidence="3">The sequence shown here is derived from an EMBL/GenBank/DDBJ whole genome shotgun (WGS) entry which is preliminary data.</text>
</comment>
<dbReference type="PANTHER" id="PTHR46137">
    <property type="entry name" value="OS05G0310600 PROTEIN"/>
    <property type="match status" value="1"/>
</dbReference>
<keyword evidence="1" id="KW-0472">Membrane</keyword>
<accession>A0AA88D2V6</accession>
<dbReference type="Pfam" id="PF04970">
    <property type="entry name" value="LRAT"/>
    <property type="match status" value="1"/>
</dbReference>
<gene>
    <name evidence="3" type="ORF">TIFTF001_013424</name>
</gene>
<dbReference type="EMBL" id="BTGU01000018">
    <property type="protein sequence ID" value="GMN44228.1"/>
    <property type="molecule type" value="Genomic_DNA"/>
</dbReference>
<dbReference type="Gene3D" id="3.90.1720.10">
    <property type="entry name" value="endopeptidase domain like (from Nostoc punctiforme)"/>
    <property type="match status" value="1"/>
</dbReference>
<protein>
    <recommendedName>
        <fullName evidence="2">LRAT domain-containing protein</fullName>
    </recommendedName>
</protein>
<keyword evidence="1" id="KW-0812">Transmembrane</keyword>